<dbReference type="Proteomes" id="UP000051789">
    <property type="component" value="Unassembled WGS sequence"/>
</dbReference>
<evidence type="ECO:0000256" key="4">
    <source>
        <dbReference type="ARBA" id="ARBA00023002"/>
    </source>
</evidence>
<keyword evidence="4 5" id="KW-0560">Oxidoreductase</keyword>
<feature type="domain" description="Nitroreductase" evidence="6">
    <location>
        <begin position="10"/>
        <end position="161"/>
    </location>
</feature>
<evidence type="ECO:0000256" key="3">
    <source>
        <dbReference type="ARBA" id="ARBA00022643"/>
    </source>
</evidence>
<dbReference type="PANTHER" id="PTHR43425:SF2">
    <property type="entry name" value="OXYGEN-INSENSITIVE NADPH NITROREDUCTASE"/>
    <property type="match status" value="1"/>
</dbReference>
<dbReference type="PANTHER" id="PTHR43425">
    <property type="entry name" value="OXYGEN-INSENSITIVE NADPH NITROREDUCTASE"/>
    <property type="match status" value="1"/>
</dbReference>
<keyword evidence="5" id="KW-0521">NADP</keyword>
<dbReference type="PIRSF" id="PIRSF005426">
    <property type="entry name" value="Frp"/>
    <property type="match status" value="1"/>
</dbReference>
<dbReference type="EMBL" id="AYZK01000007">
    <property type="protein sequence ID" value="KRM86612.1"/>
    <property type="molecule type" value="Genomic_DNA"/>
</dbReference>
<keyword evidence="3 5" id="KW-0288">FMN</keyword>
<accession>A0A0R2C9D6</accession>
<dbReference type="InterPro" id="IPR000415">
    <property type="entry name" value="Nitroreductase-like"/>
</dbReference>
<dbReference type="GO" id="GO:0016491">
    <property type="term" value="F:oxidoreductase activity"/>
    <property type="evidence" value="ECO:0007669"/>
    <property type="project" value="UniProtKB-UniRule"/>
</dbReference>
<dbReference type="InterPro" id="IPR029479">
    <property type="entry name" value="Nitroreductase"/>
</dbReference>
<evidence type="ECO:0000313" key="7">
    <source>
        <dbReference type="EMBL" id="KRM86612.1"/>
    </source>
</evidence>
<keyword evidence="8" id="KW-1185">Reference proteome</keyword>
<dbReference type="PATRIC" id="fig|1423810.4.peg.1851"/>
<evidence type="ECO:0000256" key="1">
    <source>
        <dbReference type="ARBA" id="ARBA00008366"/>
    </source>
</evidence>
<reference evidence="7 8" key="1">
    <citation type="journal article" date="2015" name="Genome Announc.">
        <title>Expanding the biotechnology potential of lactobacilli through comparative genomics of 213 strains and associated genera.</title>
        <authorList>
            <person name="Sun Z."/>
            <person name="Harris H.M."/>
            <person name="McCann A."/>
            <person name="Guo C."/>
            <person name="Argimon S."/>
            <person name="Zhang W."/>
            <person name="Yang X."/>
            <person name="Jeffery I.B."/>
            <person name="Cooney J.C."/>
            <person name="Kagawa T.F."/>
            <person name="Liu W."/>
            <person name="Song Y."/>
            <person name="Salvetti E."/>
            <person name="Wrobel A."/>
            <person name="Rasinkangas P."/>
            <person name="Parkhill J."/>
            <person name="Rea M.C."/>
            <person name="O'Sullivan O."/>
            <person name="Ritari J."/>
            <person name="Douillard F.P."/>
            <person name="Paul Ross R."/>
            <person name="Yang R."/>
            <person name="Briner A.E."/>
            <person name="Felis G.E."/>
            <person name="de Vos W.M."/>
            <person name="Barrangou R."/>
            <person name="Klaenhammer T.R."/>
            <person name="Caufield P.W."/>
            <person name="Cui Y."/>
            <person name="Zhang H."/>
            <person name="O'Toole P.W."/>
        </authorList>
    </citation>
    <scope>NUCLEOTIDE SEQUENCE [LARGE SCALE GENOMIC DNA]</scope>
    <source>
        <strain evidence="7 8">DSM 22698</strain>
    </source>
</reference>
<dbReference type="SUPFAM" id="SSF55469">
    <property type="entry name" value="FMN-dependent nitroreductase-like"/>
    <property type="match status" value="1"/>
</dbReference>
<dbReference type="AlphaFoldDB" id="A0A0R2C9D6"/>
<dbReference type="InterPro" id="IPR016446">
    <property type="entry name" value="Flavin_OxRdtase_Frp"/>
</dbReference>
<gene>
    <name evidence="7" type="ORF">FD19_GL001803</name>
</gene>
<organism evidence="7 8">
    <name type="scientific">Lacticaseibacillus thailandensis DSM 22698 = JCM 13996</name>
    <dbReference type="NCBI Taxonomy" id="1423810"/>
    <lineage>
        <taxon>Bacteria</taxon>
        <taxon>Bacillati</taxon>
        <taxon>Bacillota</taxon>
        <taxon>Bacilli</taxon>
        <taxon>Lactobacillales</taxon>
        <taxon>Lactobacillaceae</taxon>
        <taxon>Lacticaseibacillus</taxon>
    </lineage>
</organism>
<evidence type="ECO:0000313" key="8">
    <source>
        <dbReference type="Proteomes" id="UP000051789"/>
    </source>
</evidence>
<name>A0A0R2C9D6_9LACO</name>
<protein>
    <submittedName>
        <fullName evidence="7">Nitroreductase</fullName>
    </submittedName>
</protein>
<sequence length="247" mass="27507">MLKIDDAALQHRSIRQFADVALTEEQLQTLEAVAQATATSKFMQQFSLIRVTDPQLQHAIAQVTTYQYVEGPGQLYIFVLDQARNVRLVQSAHGDLHQLTNWDALLGGVFDATLAAQNVVAAAERSGLGTVYLGSVLNDPQRMIDLLHLLRYTFPLLGLKVGVPAATPGLKPRWPRTAVVGINAYPQADTSVLRDYDNTIKKYYAARATNAKDNTYTQYMQHHLVDSLHHRDEIGTILRAQGFELPQ</sequence>
<dbReference type="RefSeq" id="WP_056969718.1">
    <property type="nucleotide sequence ID" value="NZ_AYZK01000007.1"/>
</dbReference>
<comment type="similarity">
    <text evidence="1 5">Belongs to the flavin oxidoreductase frp family.</text>
</comment>
<evidence type="ECO:0000256" key="5">
    <source>
        <dbReference type="PIRNR" id="PIRNR005426"/>
    </source>
</evidence>
<dbReference type="Gene3D" id="3.40.109.10">
    <property type="entry name" value="NADH Oxidase"/>
    <property type="match status" value="1"/>
</dbReference>
<proteinExistence type="inferred from homology"/>
<dbReference type="Pfam" id="PF00881">
    <property type="entry name" value="Nitroreductase"/>
    <property type="match status" value="1"/>
</dbReference>
<comment type="caution">
    <text evidence="7">The sequence shown here is derived from an EMBL/GenBank/DDBJ whole genome shotgun (WGS) entry which is preliminary data.</text>
</comment>
<evidence type="ECO:0000259" key="6">
    <source>
        <dbReference type="Pfam" id="PF00881"/>
    </source>
</evidence>
<evidence type="ECO:0000256" key="2">
    <source>
        <dbReference type="ARBA" id="ARBA00022630"/>
    </source>
</evidence>
<keyword evidence="2 5" id="KW-0285">Flavoprotein</keyword>
<dbReference type="STRING" id="1423810.FD19_GL001803"/>